<dbReference type="AlphaFoldDB" id="A0AAQ3WSN8"/>
<feature type="region of interest" description="Disordered" evidence="1">
    <location>
        <begin position="1"/>
        <end position="22"/>
    </location>
</feature>
<protein>
    <submittedName>
        <fullName evidence="2">Uncharacterized protein</fullName>
    </submittedName>
</protein>
<name>A0AAQ3WSN8_PASNO</name>
<reference evidence="2 3" key="1">
    <citation type="submission" date="2024-02" db="EMBL/GenBank/DDBJ databases">
        <title>High-quality chromosome-scale genome assembly of Pensacola bahiagrass (Paspalum notatum Flugge var. saurae).</title>
        <authorList>
            <person name="Vega J.M."/>
            <person name="Podio M."/>
            <person name="Orjuela J."/>
            <person name="Siena L.A."/>
            <person name="Pessino S.C."/>
            <person name="Combes M.C."/>
            <person name="Mariac C."/>
            <person name="Albertini E."/>
            <person name="Pupilli F."/>
            <person name="Ortiz J.P.A."/>
            <person name="Leblanc O."/>
        </authorList>
    </citation>
    <scope>NUCLEOTIDE SEQUENCE [LARGE SCALE GENOMIC DNA]</scope>
    <source>
        <strain evidence="2">R1</strain>
        <tissue evidence="2">Leaf</tissue>
    </source>
</reference>
<sequence>MCRPRLLSPRAKGKIRRGGRPCPVRGARLRSLEVEPCPVLKPEGCAGRRLGAGGDVGFTRVARSFPWSPVPPRASPPPPPAPIRRRPPPAPICSPPAAAALPPGHPLARTSAPPPRPLQELPSSPL</sequence>
<keyword evidence="3" id="KW-1185">Reference proteome</keyword>
<proteinExistence type="predicted"/>
<dbReference type="EMBL" id="CP144748">
    <property type="protein sequence ID" value="WVZ72190.1"/>
    <property type="molecule type" value="Genomic_DNA"/>
</dbReference>
<organism evidence="2 3">
    <name type="scientific">Paspalum notatum var. saurae</name>
    <dbReference type="NCBI Taxonomy" id="547442"/>
    <lineage>
        <taxon>Eukaryota</taxon>
        <taxon>Viridiplantae</taxon>
        <taxon>Streptophyta</taxon>
        <taxon>Embryophyta</taxon>
        <taxon>Tracheophyta</taxon>
        <taxon>Spermatophyta</taxon>
        <taxon>Magnoliopsida</taxon>
        <taxon>Liliopsida</taxon>
        <taxon>Poales</taxon>
        <taxon>Poaceae</taxon>
        <taxon>PACMAD clade</taxon>
        <taxon>Panicoideae</taxon>
        <taxon>Andropogonodae</taxon>
        <taxon>Paspaleae</taxon>
        <taxon>Paspalinae</taxon>
        <taxon>Paspalum</taxon>
    </lineage>
</organism>
<feature type="compositionally biased region" description="Pro residues" evidence="1">
    <location>
        <begin position="68"/>
        <end position="94"/>
    </location>
</feature>
<evidence type="ECO:0000256" key="1">
    <source>
        <dbReference type="SAM" id="MobiDB-lite"/>
    </source>
</evidence>
<gene>
    <name evidence="2" type="ORF">U9M48_020689</name>
</gene>
<accession>A0AAQ3WSN8</accession>
<feature type="region of interest" description="Disordered" evidence="1">
    <location>
        <begin position="64"/>
        <end position="126"/>
    </location>
</feature>
<feature type="compositionally biased region" description="Low complexity" evidence="1">
    <location>
        <begin position="95"/>
        <end position="109"/>
    </location>
</feature>
<evidence type="ECO:0000313" key="2">
    <source>
        <dbReference type="EMBL" id="WVZ72190.1"/>
    </source>
</evidence>
<evidence type="ECO:0000313" key="3">
    <source>
        <dbReference type="Proteomes" id="UP001341281"/>
    </source>
</evidence>
<dbReference type="Proteomes" id="UP001341281">
    <property type="component" value="Chromosome 04"/>
</dbReference>